<dbReference type="SMART" id="SM00535">
    <property type="entry name" value="RIBOc"/>
    <property type="match status" value="1"/>
</dbReference>
<dbReference type="FunFam" id="1.10.1520.10:FF:000001">
    <property type="entry name" value="Ribonuclease 3"/>
    <property type="match status" value="1"/>
</dbReference>
<dbReference type="GO" id="GO:0006364">
    <property type="term" value="P:rRNA processing"/>
    <property type="evidence" value="ECO:0007669"/>
    <property type="project" value="UniProtKB-UniRule"/>
</dbReference>
<dbReference type="EC" id="3.1.26.3" evidence="10"/>
<feature type="binding site" evidence="10">
    <location>
        <position position="112"/>
    </location>
    <ligand>
        <name>Mg(2+)</name>
        <dbReference type="ChEBI" id="CHEBI:18420"/>
    </ligand>
</feature>
<dbReference type="EMBL" id="CP138327">
    <property type="protein sequence ID" value="WXU00837.1"/>
    <property type="molecule type" value="Genomic_DNA"/>
</dbReference>
<feature type="binding site" evidence="10">
    <location>
        <position position="36"/>
    </location>
    <ligand>
        <name>Mg(2+)</name>
        <dbReference type="ChEBI" id="CHEBI:18420"/>
    </ligand>
</feature>
<comment type="function">
    <text evidence="10">Digests double-stranded RNA. Involved in the processing of primary rRNA transcript to yield the immediate precursors to the large and small rRNAs (23S and 16S). Processes some mRNAs, and tRNAs when they are encoded in the rRNA operon. Processes pre-crRNA and tracrRNA of type II CRISPR loci if present in the organism.</text>
</comment>
<dbReference type="InterPro" id="IPR011907">
    <property type="entry name" value="RNase_III"/>
</dbReference>
<evidence type="ECO:0000256" key="3">
    <source>
        <dbReference type="ARBA" id="ARBA00022552"/>
    </source>
</evidence>
<comment type="similarity">
    <text evidence="2">Belongs to the ribonuclease III family.</text>
</comment>
<keyword evidence="9 10" id="KW-0694">RNA-binding</keyword>
<accession>A0AAU6PIL9</accession>
<dbReference type="GO" id="GO:0005737">
    <property type="term" value="C:cytoplasm"/>
    <property type="evidence" value="ECO:0007669"/>
    <property type="project" value="UniProtKB-SubCell"/>
</dbReference>
<evidence type="ECO:0000256" key="7">
    <source>
        <dbReference type="ARBA" id="ARBA00022759"/>
    </source>
</evidence>
<comment type="subunit">
    <text evidence="10">Homodimer.</text>
</comment>
<keyword evidence="10" id="KW-0479">Metal-binding</keyword>
<proteinExistence type="inferred from homology"/>
<dbReference type="InterPro" id="IPR000999">
    <property type="entry name" value="RNase_III_dom"/>
</dbReference>
<dbReference type="SUPFAM" id="SSF54768">
    <property type="entry name" value="dsRNA-binding domain-like"/>
    <property type="match status" value="1"/>
</dbReference>
<keyword evidence="4 10" id="KW-0507">mRNA processing</keyword>
<dbReference type="AlphaFoldDB" id="A0AAU6PIL9"/>
<comment type="catalytic activity">
    <reaction evidence="1 10">
        <text>Endonucleolytic cleavage to 5'-phosphomonoester.</text>
        <dbReference type="EC" id="3.1.26.3"/>
    </reaction>
</comment>
<evidence type="ECO:0000256" key="8">
    <source>
        <dbReference type="ARBA" id="ARBA00022801"/>
    </source>
</evidence>
<comment type="subcellular location">
    <subcellularLocation>
        <location evidence="10">Cytoplasm</location>
    </subcellularLocation>
</comment>
<dbReference type="GO" id="GO:0046872">
    <property type="term" value="F:metal ion binding"/>
    <property type="evidence" value="ECO:0007669"/>
    <property type="project" value="UniProtKB-KW"/>
</dbReference>
<dbReference type="GO" id="GO:0003725">
    <property type="term" value="F:double-stranded RNA binding"/>
    <property type="evidence" value="ECO:0007669"/>
    <property type="project" value="TreeGrafter"/>
</dbReference>
<sequence length="220" mass="24926">MDKLQKQINYKFKNSGLLKQALTHRSVGKNNNERLEFLGDSILGAVVARELYQRFPDIGEGKLSRFKSYVVRGQTLGLIASKLNLSNLLILGPGELKSGGHNRKSIQADAVEAILGAILLESNFETVNTVILDLFKEYLDEINPSDTLKDFKTKLQEHLQKFRQTLPKYTLIQTIGKDHNAIFTVRCLLQDQKIQVEQDAKSIKRAEQMCAEALLKRLEK</sequence>
<dbReference type="GO" id="GO:0004525">
    <property type="term" value="F:ribonuclease III activity"/>
    <property type="evidence" value="ECO:0007669"/>
    <property type="project" value="UniProtKB-UniRule"/>
</dbReference>
<evidence type="ECO:0000259" key="12">
    <source>
        <dbReference type="PROSITE" id="PS50142"/>
    </source>
</evidence>
<evidence type="ECO:0000256" key="1">
    <source>
        <dbReference type="ARBA" id="ARBA00000109"/>
    </source>
</evidence>
<reference evidence="13" key="1">
    <citation type="submission" date="2023-10" db="EMBL/GenBank/DDBJ databases">
        <title>The first scallop-associated chemosynthetic bacterial symbiont.</title>
        <authorList>
            <person name="Lin Y.-T."/>
            <person name="Sun J."/>
            <person name="Ip J.C.-H."/>
            <person name="He X."/>
            <person name="Gao Z.-M."/>
            <person name="Perez M."/>
            <person name="Xu T."/>
            <person name="Qian P.-Y."/>
            <person name="Qiu J.-W."/>
        </authorList>
    </citation>
    <scope>NUCLEOTIDE SEQUENCE</scope>
    <source>
        <strain evidence="13">Gill1</strain>
    </source>
</reference>
<keyword evidence="10" id="KW-0699">rRNA-binding</keyword>
<dbReference type="PROSITE" id="PS50142">
    <property type="entry name" value="RNASE_3_2"/>
    <property type="match status" value="1"/>
</dbReference>
<evidence type="ECO:0000313" key="13">
    <source>
        <dbReference type="EMBL" id="WXU00837.1"/>
    </source>
</evidence>
<dbReference type="PANTHER" id="PTHR11207">
    <property type="entry name" value="RIBONUCLEASE III"/>
    <property type="match status" value="1"/>
</dbReference>
<feature type="domain" description="DRBM" evidence="11">
    <location>
        <begin position="150"/>
        <end position="220"/>
    </location>
</feature>
<name>A0AAU6PIL9_9GAMM</name>
<gene>
    <name evidence="10 13" type="primary">rnc</name>
    <name evidence="13" type="ORF">Ctma_1571</name>
</gene>
<feature type="active site" evidence="10">
    <location>
        <position position="112"/>
    </location>
</feature>
<feature type="active site" evidence="10">
    <location>
        <position position="40"/>
    </location>
</feature>
<dbReference type="GO" id="GO:0006397">
    <property type="term" value="P:mRNA processing"/>
    <property type="evidence" value="ECO:0007669"/>
    <property type="project" value="UniProtKB-UniRule"/>
</dbReference>
<evidence type="ECO:0000259" key="11">
    <source>
        <dbReference type="PROSITE" id="PS50137"/>
    </source>
</evidence>
<comment type="cofactor">
    <cofactor evidence="10">
        <name>Mg(2+)</name>
        <dbReference type="ChEBI" id="CHEBI:18420"/>
    </cofactor>
</comment>
<dbReference type="GO" id="GO:0019843">
    <property type="term" value="F:rRNA binding"/>
    <property type="evidence" value="ECO:0007669"/>
    <property type="project" value="UniProtKB-KW"/>
</dbReference>
<dbReference type="PANTHER" id="PTHR11207:SF0">
    <property type="entry name" value="RIBONUCLEASE 3"/>
    <property type="match status" value="1"/>
</dbReference>
<keyword evidence="8 10" id="KW-0378">Hydrolase</keyword>
<dbReference type="Pfam" id="PF00035">
    <property type="entry name" value="dsrm"/>
    <property type="match status" value="1"/>
</dbReference>
<dbReference type="Pfam" id="PF14622">
    <property type="entry name" value="Ribonucleas_3_3"/>
    <property type="match status" value="1"/>
</dbReference>
<evidence type="ECO:0000256" key="4">
    <source>
        <dbReference type="ARBA" id="ARBA00022664"/>
    </source>
</evidence>
<dbReference type="Gene3D" id="1.10.1520.10">
    <property type="entry name" value="Ribonuclease III domain"/>
    <property type="match status" value="1"/>
</dbReference>
<feature type="domain" description="RNase III" evidence="12">
    <location>
        <begin position="1"/>
        <end position="123"/>
    </location>
</feature>
<organism evidence="13">
    <name type="scientific">Catillopecten margaritatus gill symbiont</name>
    <dbReference type="NCBI Taxonomy" id="3083288"/>
    <lineage>
        <taxon>Bacteria</taxon>
        <taxon>Pseudomonadati</taxon>
        <taxon>Pseudomonadota</taxon>
        <taxon>Gammaproteobacteria</taxon>
        <taxon>sulfur-oxidizing symbionts</taxon>
    </lineage>
</organism>
<keyword evidence="6 10" id="KW-0540">Nuclease</keyword>
<dbReference type="SUPFAM" id="SSF69065">
    <property type="entry name" value="RNase III domain-like"/>
    <property type="match status" value="1"/>
</dbReference>
<feature type="binding site" evidence="10">
    <location>
        <position position="109"/>
    </location>
    <ligand>
        <name>Mg(2+)</name>
        <dbReference type="ChEBI" id="CHEBI:18420"/>
    </ligand>
</feature>
<keyword evidence="5 10" id="KW-0819">tRNA processing</keyword>
<keyword evidence="7 10" id="KW-0255">Endonuclease</keyword>
<dbReference type="SMART" id="SM00358">
    <property type="entry name" value="DSRM"/>
    <property type="match status" value="1"/>
</dbReference>
<evidence type="ECO:0000256" key="9">
    <source>
        <dbReference type="ARBA" id="ARBA00022884"/>
    </source>
</evidence>
<keyword evidence="3 10" id="KW-0698">rRNA processing</keyword>
<dbReference type="CDD" id="cd10845">
    <property type="entry name" value="DSRM_RNAse_III_family"/>
    <property type="match status" value="1"/>
</dbReference>
<dbReference type="CDD" id="cd00593">
    <property type="entry name" value="RIBOc"/>
    <property type="match status" value="1"/>
</dbReference>
<evidence type="ECO:0000256" key="10">
    <source>
        <dbReference type="HAMAP-Rule" id="MF_00104"/>
    </source>
</evidence>
<dbReference type="GO" id="GO:0008033">
    <property type="term" value="P:tRNA processing"/>
    <property type="evidence" value="ECO:0007669"/>
    <property type="project" value="UniProtKB-KW"/>
</dbReference>
<dbReference type="PROSITE" id="PS00517">
    <property type="entry name" value="RNASE_3_1"/>
    <property type="match status" value="1"/>
</dbReference>
<protein>
    <recommendedName>
        <fullName evidence="10">Ribonuclease 3</fullName>
        <ecNumber evidence="10">3.1.26.3</ecNumber>
    </recommendedName>
    <alternativeName>
        <fullName evidence="10">Ribonuclease III</fullName>
        <shortName evidence="10">RNase III</shortName>
    </alternativeName>
</protein>
<dbReference type="NCBIfam" id="TIGR02191">
    <property type="entry name" value="RNaseIII"/>
    <property type="match status" value="1"/>
</dbReference>
<dbReference type="PROSITE" id="PS50137">
    <property type="entry name" value="DS_RBD"/>
    <property type="match status" value="1"/>
</dbReference>
<evidence type="ECO:0000256" key="5">
    <source>
        <dbReference type="ARBA" id="ARBA00022694"/>
    </source>
</evidence>
<keyword evidence="10" id="KW-0460">Magnesium</keyword>
<dbReference type="InterPro" id="IPR036389">
    <property type="entry name" value="RNase_III_sf"/>
</dbReference>
<dbReference type="Gene3D" id="3.30.160.20">
    <property type="match status" value="1"/>
</dbReference>
<dbReference type="GO" id="GO:0010468">
    <property type="term" value="P:regulation of gene expression"/>
    <property type="evidence" value="ECO:0007669"/>
    <property type="project" value="TreeGrafter"/>
</dbReference>
<dbReference type="InterPro" id="IPR014720">
    <property type="entry name" value="dsRBD_dom"/>
</dbReference>
<dbReference type="HAMAP" id="MF_00104">
    <property type="entry name" value="RNase_III"/>
    <property type="match status" value="1"/>
</dbReference>
<evidence type="ECO:0000256" key="6">
    <source>
        <dbReference type="ARBA" id="ARBA00022722"/>
    </source>
</evidence>
<evidence type="ECO:0000256" key="2">
    <source>
        <dbReference type="ARBA" id="ARBA00010183"/>
    </source>
</evidence>
<keyword evidence="10" id="KW-0963">Cytoplasm</keyword>